<dbReference type="GO" id="GO:0005886">
    <property type="term" value="C:plasma membrane"/>
    <property type="evidence" value="ECO:0007669"/>
    <property type="project" value="UniProtKB-SubCell"/>
</dbReference>
<evidence type="ECO:0000256" key="5">
    <source>
        <dbReference type="ARBA" id="ARBA00022989"/>
    </source>
</evidence>
<evidence type="ECO:0000256" key="1">
    <source>
        <dbReference type="ARBA" id="ARBA00004651"/>
    </source>
</evidence>
<dbReference type="OrthoDB" id="101513at2157"/>
<dbReference type="InterPro" id="IPR000515">
    <property type="entry name" value="MetI-like"/>
</dbReference>
<keyword evidence="5 7" id="KW-1133">Transmembrane helix</keyword>
<dbReference type="Proteomes" id="UP000000346">
    <property type="component" value="Chromosome"/>
</dbReference>
<keyword evidence="2" id="KW-0813">Transport</keyword>
<dbReference type="PROSITE" id="PS50928">
    <property type="entry name" value="ABC_TM1"/>
    <property type="match status" value="1"/>
</dbReference>
<accession>D9PZ12</accession>
<evidence type="ECO:0000313" key="9">
    <source>
        <dbReference type="EMBL" id="ADL19799.1"/>
    </source>
</evidence>
<keyword evidence="4 7" id="KW-0812">Transmembrane</keyword>
<feature type="transmembrane region" description="Helical" evidence="7">
    <location>
        <begin position="218"/>
        <end position="237"/>
    </location>
</feature>
<dbReference type="EMBL" id="CP001742">
    <property type="protein sequence ID" value="ADL19799.1"/>
    <property type="molecule type" value="Genomic_DNA"/>
</dbReference>
<dbReference type="GO" id="GO:0055085">
    <property type="term" value="P:transmembrane transport"/>
    <property type="evidence" value="ECO:0007669"/>
    <property type="project" value="InterPro"/>
</dbReference>
<dbReference type="RefSeq" id="WP_013267311.1">
    <property type="nucleotide sequence ID" value="NC_014374.1"/>
</dbReference>
<keyword evidence="3" id="KW-1003">Cell membrane</keyword>
<dbReference type="PANTHER" id="PTHR30151">
    <property type="entry name" value="ALKANE SULFONATE ABC TRANSPORTER-RELATED, MEMBRANE SUBUNIT"/>
    <property type="match status" value="1"/>
</dbReference>
<feature type="transmembrane region" description="Helical" evidence="7">
    <location>
        <begin position="179"/>
        <end position="206"/>
    </location>
</feature>
<evidence type="ECO:0000256" key="2">
    <source>
        <dbReference type="ARBA" id="ARBA00022448"/>
    </source>
</evidence>
<sequence>MTARRAAGYLLGVALVIAVWQLSSELSSGLIPGPAPAIRYLAAHPAEAAWSTAVTLIDAIGGYAVASAMAVAGVAVYELGDLGESTVETVREILHSVTPVAWSLALLILLGFSSRLVPILVSGLSAFPPLETSLIEGLNASRARFGDLAAALGLRGLRRLAYIDLPASVPYFASGSRSALGVALIVSPVAEAFGTAGGIGYGLYLFFELHQYAAFEAWSLLLVLVMVIIDLGALRPIERWAMKWME</sequence>
<dbReference type="AlphaFoldDB" id="D9PZ12"/>
<dbReference type="Gene3D" id="1.10.3720.10">
    <property type="entry name" value="MetI-like"/>
    <property type="match status" value="1"/>
</dbReference>
<dbReference type="STRING" id="666510.ASAC_1394"/>
<dbReference type="HOGENOM" id="CLU_951906_0_0_2"/>
<evidence type="ECO:0000313" key="10">
    <source>
        <dbReference type="Proteomes" id="UP000000346"/>
    </source>
</evidence>
<feature type="transmembrane region" description="Helical" evidence="7">
    <location>
        <begin position="53"/>
        <end position="79"/>
    </location>
</feature>
<keyword evidence="6 7" id="KW-0472">Membrane</keyword>
<evidence type="ECO:0000256" key="4">
    <source>
        <dbReference type="ARBA" id="ARBA00022692"/>
    </source>
</evidence>
<reference evidence="9 10" key="1">
    <citation type="journal article" date="2010" name="Appl. Environ. Microbiol.">
        <title>The genome sequence of the crenarchaeon Acidilobus saccharovorans supports a new order, Acidilobales, and suggests an important ecological role in terrestrial acidic hot springs.</title>
        <authorList>
            <person name="Mardanov A.V."/>
            <person name="Svetlitchnyi V.A."/>
            <person name="Beletsky A.V."/>
            <person name="Prokofeva M.I."/>
            <person name="Bonch-Osmolovskaya E.A."/>
            <person name="Ravin N.V."/>
            <person name="Skryabin K.G."/>
        </authorList>
    </citation>
    <scope>NUCLEOTIDE SEQUENCE [LARGE SCALE GENOMIC DNA]</scope>
    <source>
        <strain evidence="10">DSM 16705 / JCM 18335 / VKM B-2471 / 345-15</strain>
    </source>
</reference>
<dbReference type="InParanoid" id="D9PZ12"/>
<evidence type="ECO:0000259" key="8">
    <source>
        <dbReference type="PROSITE" id="PS50928"/>
    </source>
</evidence>
<comment type="subcellular location">
    <subcellularLocation>
        <location evidence="1">Cell membrane</location>
        <topology evidence="1">Multi-pass membrane protein</topology>
    </subcellularLocation>
</comment>
<name>D9PZ12_ACIS3</name>
<organism evidence="9 10">
    <name type="scientific">Acidilobus saccharovorans (strain DSM 16705 / JCM 18335 / VKM B-2471 / 345-15)</name>
    <dbReference type="NCBI Taxonomy" id="666510"/>
    <lineage>
        <taxon>Archaea</taxon>
        <taxon>Thermoproteota</taxon>
        <taxon>Thermoprotei</taxon>
        <taxon>Acidilobales</taxon>
        <taxon>Acidilobaceae</taxon>
        <taxon>Acidilobus</taxon>
    </lineage>
</organism>
<protein>
    <submittedName>
        <fullName evidence="9">Putative sulfur reductase membrane-bound subunit, membrane anchor PsrC-like protein</fullName>
    </submittedName>
</protein>
<feature type="transmembrane region" description="Helical" evidence="7">
    <location>
        <begin position="100"/>
        <end position="121"/>
    </location>
</feature>
<gene>
    <name evidence="9" type="ordered locus">ASAC_1394</name>
</gene>
<keyword evidence="10" id="KW-1185">Reference proteome</keyword>
<dbReference type="GeneID" id="9499651"/>
<evidence type="ECO:0000256" key="7">
    <source>
        <dbReference type="SAM" id="Phobius"/>
    </source>
</evidence>
<evidence type="ECO:0000256" key="6">
    <source>
        <dbReference type="ARBA" id="ARBA00023136"/>
    </source>
</evidence>
<dbReference type="InterPro" id="IPR035906">
    <property type="entry name" value="MetI-like_sf"/>
</dbReference>
<dbReference type="SUPFAM" id="SSF161098">
    <property type="entry name" value="MetI-like"/>
    <property type="match status" value="1"/>
</dbReference>
<proteinExistence type="predicted"/>
<dbReference type="KEGG" id="asc:ASAC_1394"/>
<feature type="domain" description="ABC transmembrane type-1" evidence="8">
    <location>
        <begin position="48"/>
        <end position="233"/>
    </location>
</feature>
<dbReference type="eggNOG" id="arCOG00169">
    <property type="taxonomic scope" value="Archaea"/>
</dbReference>
<evidence type="ECO:0000256" key="3">
    <source>
        <dbReference type="ARBA" id="ARBA00022475"/>
    </source>
</evidence>
<dbReference type="PANTHER" id="PTHR30151:SF0">
    <property type="entry name" value="ABC TRANSPORTER PERMEASE PROTEIN MJ0413-RELATED"/>
    <property type="match status" value="1"/>
</dbReference>